<dbReference type="GO" id="GO:0016491">
    <property type="term" value="F:oxidoreductase activity"/>
    <property type="evidence" value="ECO:0007669"/>
    <property type="project" value="UniProtKB-KW"/>
</dbReference>
<dbReference type="SUPFAM" id="SSF51735">
    <property type="entry name" value="NAD(P)-binding Rossmann-fold domains"/>
    <property type="match status" value="1"/>
</dbReference>
<feature type="domain" description="Pyrroline-5-carboxylate reductase catalytic N-terminal" evidence="2">
    <location>
        <begin position="2"/>
        <end position="93"/>
    </location>
</feature>
<reference evidence="3" key="1">
    <citation type="submission" date="2021-01" db="EMBL/GenBank/DDBJ databases">
        <title>Genome sequence of strain Noviherbaspirillum sp. DKR-6.</title>
        <authorList>
            <person name="Chaudhary D.K."/>
        </authorList>
    </citation>
    <scope>NUCLEOTIDE SEQUENCE</scope>
    <source>
        <strain evidence="3">DKR-6</strain>
    </source>
</reference>
<dbReference type="RefSeq" id="WP_200597817.1">
    <property type="nucleotide sequence ID" value="NZ_JAEPBG010000022.1"/>
</dbReference>
<accession>A0A934W984</accession>
<dbReference type="Pfam" id="PF03807">
    <property type="entry name" value="F420_oxidored"/>
    <property type="match status" value="1"/>
</dbReference>
<dbReference type="Gene3D" id="3.40.50.720">
    <property type="entry name" value="NAD(P)-binding Rossmann-like Domain"/>
    <property type="match status" value="1"/>
</dbReference>
<dbReference type="PANTHER" id="PTHR14239:SF10">
    <property type="entry name" value="REDUCTASE"/>
    <property type="match status" value="1"/>
</dbReference>
<evidence type="ECO:0000313" key="3">
    <source>
        <dbReference type="EMBL" id="MBK4738520.1"/>
    </source>
</evidence>
<dbReference type="InterPro" id="IPR051267">
    <property type="entry name" value="STEAP_metalloreductase"/>
</dbReference>
<dbReference type="Proteomes" id="UP000622890">
    <property type="component" value="Unassembled WGS sequence"/>
</dbReference>
<dbReference type="AlphaFoldDB" id="A0A934W984"/>
<evidence type="ECO:0000256" key="1">
    <source>
        <dbReference type="ARBA" id="ARBA00023002"/>
    </source>
</evidence>
<dbReference type="InterPro" id="IPR028939">
    <property type="entry name" value="P5C_Rdtase_cat_N"/>
</dbReference>
<proteinExistence type="predicted"/>
<name>A0A934W984_9BURK</name>
<dbReference type="PANTHER" id="PTHR14239">
    <property type="entry name" value="DUDULIN-RELATED"/>
    <property type="match status" value="1"/>
</dbReference>
<keyword evidence="4" id="KW-1185">Reference proteome</keyword>
<gene>
    <name evidence="3" type="ORF">JJB74_28210</name>
</gene>
<sequence length="212" mass="22740">MRIGILGSGLIGAKLGVLFARVGHDVTFSYSRNARKLESLARDAGPRARGGTPHDAARNADVVLLAVHWSQLNDVLEQAGSLAGKNVITCMVPLNEANTQLVVPNTSSGAERLAEIIPEAKVVCAFNTVPSEALFGVFERRSITPRPSLVYCGDDAQSKDITVELIRDVGFDPVDAGPLRTARYMEPFAMLGAQLAYGGAAGPELTYRFEWL</sequence>
<evidence type="ECO:0000259" key="2">
    <source>
        <dbReference type="Pfam" id="PF03807"/>
    </source>
</evidence>
<evidence type="ECO:0000313" key="4">
    <source>
        <dbReference type="Proteomes" id="UP000622890"/>
    </source>
</evidence>
<organism evidence="3 4">
    <name type="scientific">Noviherbaspirillum pedocola</name>
    <dbReference type="NCBI Taxonomy" id="2801341"/>
    <lineage>
        <taxon>Bacteria</taxon>
        <taxon>Pseudomonadati</taxon>
        <taxon>Pseudomonadota</taxon>
        <taxon>Betaproteobacteria</taxon>
        <taxon>Burkholderiales</taxon>
        <taxon>Oxalobacteraceae</taxon>
        <taxon>Noviherbaspirillum</taxon>
    </lineage>
</organism>
<dbReference type="InterPro" id="IPR036291">
    <property type="entry name" value="NAD(P)-bd_dom_sf"/>
</dbReference>
<protein>
    <submittedName>
        <fullName evidence="3">NADPH-dependent F420 reductase</fullName>
    </submittedName>
</protein>
<keyword evidence="1" id="KW-0560">Oxidoreductase</keyword>
<dbReference type="EMBL" id="JAEPBG010000022">
    <property type="protein sequence ID" value="MBK4738520.1"/>
    <property type="molecule type" value="Genomic_DNA"/>
</dbReference>
<comment type="caution">
    <text evidence="3">The sequence shown here is derived from an EMBL/GenBank/DDBJ whole genome shotgun (WGS) entry which is preliminary data.</text>
</comment>